<evidence type="ECO:0000313" key="10">
    <source>
        <dbReference type="Proteomes" id="UP000326759"/>
    </source>
</evidence>
<keyword evidence="3 7" id="KW-0812">Transmembrane</keyword>
<dbReference type="InterPro" id="IPR051697">
    <property type="entry name" value="Patched_domain-protein"/>
</dbReference>
<dbReference type="Pfam" id="PF02460">
    <property type="entry name" value="Patched"/>
    <property type="match status" value="1"/>
</dbReference>
<dbReference type="AlphaFoldDB" id="A0A5N5TM90"/>
<feature type="transmembrane region" description="Helical" evidence="7">
    <location>
        <begin position="335"/>
        <end position="358"/>
    </location>
</feature>
<evidence type="ECO:0000259" key="8">
    <source>
        <dbReference type="PROSITE" id="PS50156"/>
    </source>
</evidence>
<evidence type="ECO:0000256" key="5">
    <source>
        <dbReference type="ARBA" id="ARBA00023136"/>
    </source>
</evidence>
<feature type="domain" description="SSD" evidence="8">
    <location>
        <begin position="334"/>
        <end position="392"/>
    </location>
</feature>
<feature type="transmembrane region" description="Helical" evidence="7">
    <location>
        <begin position="308"/>
        <end position="326"/>
    </location>
</feature>
<accession>A0A5N5TM90</accession>
<evidence type="ECO:0000256" key="4">
    <source>
        <dbReference type="ARBA" id="ARBA00022989"/>
    </source>
</evidence>
<name>A0A5N5TM90_9CRUS</name>
<keyword evidence="4 7" id="KW-1133">Transmembrane helix</keyword>
<dbReference type="InterPro" id="IPR003392">
    <property type="entry name" value="PTHD_SSD"/>
</dbReference>
<evidence type="ECO:0000256" key="3">
    <source>
        <dbReference type="ARBA" id="ARBA00022692"/>
    </source>
</evidence>
<sequence>MLIFANSIIRHDDNLRKMTVTKNIEENSGVHMFSGDGVDSSKNICYGLRKINNTLVNAFYKFGYQVGLRPRIFIILPFIVSLVLGSGLIFIKYEEDPLKLFVPYTAPFRREQEIIESHFKMNYSHWYDPLRFTRHEGHSRVIVSAKDDKSIFRSILWPEIMDLSYKLLNVSVEDENGVKYYYEDICAKWDGKCLDNTVLNINEIVGEIENGTTSVLYPVMVVPFIVPQLLGGVKIDYNESKVEDALAVLLTYFLDAQSPDKKELSYKWEGEMLKFLHNVNYEHIRVSYFASRSIADELKIKMDACIPYIPMTGFIMITACMALLWMSDCIRSKPLIGLIGIISASIGVDDIFVAISAWQKTSTKDTVPNRLAQTYADAAVSVTITSLTNALARYNYFRLRLVRNFLWRIFSRGRIHGRTRKTLSLPSQSQECRRRLHGKNTQEKDDNHVHVVSAFFRDKVGSLLCNSFFRGCVLLSLIGYLSGAIYGLTVLREGLFRHRMALDSSYFVNVVISGNISYSDPETQEKLFELQKTFESLPHAGDSVYTQSWFSSFMRRLKRIKSWKDQVHDEKSFIKVLRENFLNKESHLSFDVEFNEDYSRILASRMIFQAANVKDVYDDVIMMDEYREAAKKSEFEHYMMKPLAIQSILIAIVVVVVVALLFIPDVRGSIAIACSILSIATGVLGYMSFWHINLDHVSSGSIFMCIGFSVDFSAHITYTYLSSKADTTEGKIRENE</sequence>
<feature type="transmembrane region" description="Helical" evidence="7">
    <location>
        <begin position="669"/>
        <end position="689"/>
    </location>
</feature>
<dbReference type="InterPro" id="IPR000731">
    <property type="entry name" value="SSD"/>
</dbReference>
<comment type="subcellular location">
    <subcellularLocation>
        <location evidence="1">Membrane</location>
        <topology evidence="1">Multi-pass membrane protein</topology>
    </subcellularLocation>
</comment>
<evidence type="ECO:0000256" key="7">
    <source>
        <dbReference type="SAM" id="Phobius"/>
    </source>
</evidence>
<comment type="similarity">
    <text evidence="2">Belongs to the patched family.</text>
</comment>
<dbReference type="OrthoDB" id="6510177at2759"/>
<feature type="transmembrane region" description="Helical" evidence="7">
    <location>
        <begin position="643"/>
        <end position="663"/>
    </location>
</feature>
<dbReference type="Gene3D" id="1.20.1640.10">
    <property type="entry name" value="Multidrug efflux transporter AcrB transmembrane domain"/>
    <property type="match status" value="1"/>
</dbReference>
<evidence type="ECO:0000313" key="9">
    <source>
        <dbReference type="EMBL" id="KAB7507266.1"/>
    </source>
</evidence>
<keyword evidence="5 7" id="KW-0472">Membrane</keyword>
<evidence type="ECO:0000256" key="1">
    <source>
        <dbReference type="ARBA" id="ARBA00004141"/>
    </source>
</evidence>
<keyword evidence="10" id="KW-1185">Reference proteome</keyword>
<organism evidence="9 10">
    <name type="scientific">Armadillidium nasatum</name>
    <dbReference type="NCBI Taxonomy" id="96803"/>
    <lineage>
        <taxon>Eukaryota</taxon>
        <taxon>Metazoa</taxon>
        <taxon>Ecdysozoa</taxon>
        <taxon>Arthropoda</taxon>
        <taxon>Crustacea</taxon>
        <taxon>Multicrustacea</taxon>
        <taxon>Malacostraca</taxon>
        <taxon>Eumalacostraca</taxon>
        <taxon>Peracarida</taxon>
        <taxon>Isopoda</taxon>
        <taxon>Oniscidea</taxon>
        <taxon>Crinocheta</taxon>
        <taxon>Armadillidiidae</taxon>
        <taxon>Armadillidium</taxon>
    </lineage>
</organism>
<feature type="transmembrane region" description="Helical" evidence="7">
    <location>
        <begin position="701"/>
        <end position="721"/>
    </location>
</feature>
<dbReference type="PANTHER" id="PTHR10796">
    <property type="entry name" value="PATCHED-RELATED"/>
    <property type="match status" value="1"/>
</dbReference>
<evidence type="ECO:0000256" key="2">
    <source>
        <dbReference type="ARBA" id="ARBA00005585"/>
    </source>
</evidence>
<comment type="caution">
    <text evidence="9">The sequence shown here is derived from an EMBL/GenBank/DDBJ whole genome shotgun (WGS) entry which is preliminary data.</text>
</comment>
<dbReference type="EMBL" id="SEYY01000432">
    <property type="protein sequence ID" value="KAB7507266.1"/>
    <property type="molecule type" value="Genomic_DNA"/>
</dbReference>
<dbReference type="PANTHER" id="PTHR10796:SF92">
    <property type="entry name" value="PATCHED-RELATED, ISOFORM A"/>
    <property type="match status" value="1"/>
</dbReference>
<dbReference type="SUPFAM" id="SSF82866">
    <property type="entry name" value="Multidrug efflux transporter AcrB transmembrane domain"/>
    <property type="match status" value="1"/>
</dbReference>
<evidence type="ECO:0000256" key="6">
    <source>
        <dbReference type="ARBA" id="ARBA00023180"/>
    </source>
</evidence>
<gene>
    <name evidence="9" type="primary">Ptchd3_2</name>
    <name evidence="9" type="ORF">Anas_03263</name>
</gene>
<keyword evidence="6" id="KW-0325">Glycoprotein</keyword>
<dbReference type="PROSITE" id="PS50156">
    <property type="entry name" value="SSD"/>
    <property type="match status" value="1"/>
</dbReference>
<proteinExistence type="inferred from homology"/>
<dbReference type="Proteomes" id="UP000326759">
    <property type="component" value="Unassembled WGS sequence"/>
</dbReference>
<feature type="transmembrane region" description="Helical" evidence="7">
    <location>
        <begin position="468"/>
        <end position="491"/>
    </location>
</feature>
<protein>
    <submittedName>
        <fullName evidence="9">Patched domain-containing protein 3</fullName>
    </submittedName>
</protein>
<dbReference type="GO" id="GO:0016020">
    <property type="term" value="C:membrane"/>
    <property type="evidence" value="ECO:0007669"/>
    <property type="project" value="UniProtKB-SubCell"/>
</dbReference>
<reference evidence="9 10" key="1">
    <citation type="journal article" date="2019" name="PLoS Biol.">
        <title>Sex chromosomes control vertical transmission of feminizing Wolbachia symbionts in an isopod.</title>
        <authorList>
            <person name="Becking T."/>
            <person name="Chebbi M.A."/>
            <person name="Giraud I."/>
            <person name="Moumen B."/>
            <person name="Laverre T."/>
            <person name="Caubet Y."/>
            <person name="Peccoud J."/>
            <person name="Gilbert C."/>
            <person name="Cordaux R."/>
        </authorList>
    </citation>
    <scope>NUCLEOTIDE SEQUENCE [LARGE SCALE GENOMIC DNA]</scope>
    <source>
        <strain evidence="9">ANa2</strain>
        <tissue evidence="9">Whole body excluding digestive tract and cuticle</tissue>
    </source>
</reference>
<feature type="transmembrane region" description="Helical" evidence="7">
    <location>
        <begin position="72"/>
        <end position="91"/>
    </location>
</feature>